<comment type="similarity">
    <text evidence="1">Belongs to the universal ribosomal protein uL29 family.</text>
</comment>
<dbReference type="FunFam" id="1.10.287.310:FF:000002">
    <property type="entry name" value="60S ribosomal protein L35"/>
    <property type="match status" value="1"/>
</dbReference>
<dbReference type="GO" id="GO:0006412">
    <property type="term" value="P:translation"/>
    <property type="evidence" value="ECO:0007669"/>
    <property type="project" value="InterPro"/>
</dbReference>
<dbReference type="Gene3D" id="6.10.250.3450">
    <property type="match status" value="1"/>
</dbReference>
<keyword evidence="3" id="KW-0689">Ribosomal protein</keyword>
<reference evidence="8" key="1">
    <citation type="submission" date="2016-06" db="EMBL/GenBank/DDBJ databases">
        <title>De novo assembly and RNA-Seq shows season-dependent expression and editing in black bear kidneys.</title>
        <authorList>
            <person name="Korstanje R."/>
            <person name="Srivastava A."/>
            <person name="Sarsani V.K."/>
            <person name="Sheehan S.M."/>
            <person name="Seger R.L."/>
            <person name="Barter M.E."/>
            <person name="Lindqvist C."/>
            <person name="Brody L.C."/>
            <person name="Mullikin J.C."/>
        </authorList>
    </citation>
    <scope>NUCLEOTIDE SEQUENCE [LARGE SCALE GENOMIC DNA]</scope>
</reference>
<dbReference type="Ensembl" id="ENSUAMT00000039594.1">
    <property type="protein sequence ID" value="ENSUAMP00000035559.1"/>
    <property type="gene ID" value="ENSUAMG00000027007.1"/>
</dbReference>
<keyword evidence="4" id="KW-0687">Ribonucleoprotein</keyword>
<evidence type="ECO:0000256" key="2">
    <source>
        <dbReference type="ARBA" id="ARBA00011133"/>
    </source>
</evidence>
<evidence type="ECO:0000313" key="7">
    <source>
        <dbReference type="Ensembl" id="ENSUAMP00000035559.1"/>
    </source>
</evidence>
<dbReference type="GO" id="GO:0003729">
    <property type="term" value="F:mRNA binding"/>
    <property type="evidence" value="ECO:0007669"/>
    <property type="project" value="TreeGrafter"/>
</dbReference>
<dbReference type="GO" id="GO:0003735">
    <property type="term" value="F:structural constituent of ribosome"/>
    <property type="evidence" value="ECO:0007669"/>
    <property type="project" value="InterPro"/>
</dbReference>
<dbReference type="AlphaFoldDB" id="A0A452SS06"/>
<dbReference type="InterPro" id="IPR045059">
    <property type="entry name" value="Ribosomal_uL29_euk"/>
</dbReference>
<dbReference type="InterPro" id="IPR036049">
    <property type="entry name" value="Ribosomal_uL29_sf"/>
</dbReference>
<dbReference type="GO" id="GO:0022625">
    <property type="term" value="C:cytosolic large ribosomal subunit"/>
    <property type="evidence" value="ECO:0007669"/>
    <property type="project" value="InterPro"/>
</dbReference>
<dbReference type="STRING" id="9643.ENSUAMP00000035559"/>
<reference evidence="7" key="2">
    <citation type="submission" date="2025-08" db="UniProtKB">
        <authorList>
            <consortium name="Ensembl"/>
        </authorList>
    </citation>
    <scope>IDENTIFICATION</scope>
</reference>
<dbReference type="PANTHER" id="PTHR45722:SF2">
    <property type="entry name" value="LARGE RIBOSOMAL SUBUNIT PROTEIN UL29-RELATED"/>
    <property type="match status" value="1"/>
</dbReference>
<sequence>RARLKAKPGKDHKKEELEDLKVELSQRRVTNGGSVASKLSKIPAVCGSVACVLTVINQTQKENLRKFYKGKTSKPLDLRPTKTYATCRWLNKHKENLKTKQQLRKERPYSLFKYMVKARAPASIKHKLRKKNKRVPYLNLQPRFTLPWGVTALEVIPPNLICRK</sequence>
<proteinExistence type="inferred from homology"/>
<evidence type="ECO:0000256" key="5">
    <source>
        <dbReference type="ARBA" id="ARBA00035204"/>
    </source>
</evidence>
<protein>
    <recommendedName>
        <fullName evidence="5">Large ribosomal subunit protein uL29</fullName>
    </recommendedName>
    <alternativeName>
        <fullName evidence="6">60S ribosomal protein L35</fullName>
    </alternativeName>
</protein>
<dbReference type="FunFam" id="6.10.250.3450:FF:000001">
    <property type="entry name" value="60S ribosomal protein L35"/>
    <property type="match status" value="1"/>
</dbReference>
<dbReference type="GO" id="GO:0000463">
    <property type="term" value="P:maturation of LSU-rRNA from tricistronic rRNA transcript (SSU-rRNA, 5.8S rRNA, LSU-rRNA)"/>
    <property type="evidence" value="ECO:0007669"/>
    <property type="project" value="InterPro"/>
</dbReference>
<dbReference type="PANTHER" id="PTHR45722">
    <property type="entry name" value="60S RIBOSOMAL PROTEIN L35"/>
    <property type="match status" value="1"/>
</dbReference>
<dbReference type="OMA" id="HIVMNQQ"/>
<reference evidence="7" key="3">
    <citation type="submission" date="2025-09" db="UniProtKB">
        <authorList>
            <consortium name="Ensembl"/>
        </authorList>
    </citation>
    <scope>IDENTIFICATION</scope>
</reference>
<evidence type="ECO:0000256" key="3">
    <source>
        <dbReference type="ARBA" id="ARBA00022980"/>
    </source>
</evidence>
<comment type="subunit">
    <text evidence="2">Component of the large ribosomal subunit.</text>
</comment>
<accession>A0A452SS06</accession>
<evidence type="ECO:0000256" key="1">
    <source>
        <dbReference type="ARBA" id="ARBA00009254"/>
    </source>
</evidence>
<name>A0A452SS06_URSAM</name>
<organism evidence="7 8">
    <name type="scientific">Ursus americanus</name>
    <name type="common">American black bear</name>
    <name type="synonym">Euarctos americanus</name>
    <dbReference type="NCBI Taxonomy" id="9643"/>
    <lineage>
        <taxon>Eukaryota</taxon>
        <taxon>Metazoa</taxon>
        <taxon>Chordata</taxon>
        <taxon>Craniata</taxon>
        <taxon>Vertebrata</taxon>
        <taxon>Euteleostomi</taxon>
        <taxon>Mammalia</taxon>
        <taxon>Eutheria</taxon>
        <taxon>Laurasiatheria</taxon>
        <taxon>Carnivora</taxon>
        <taxon>Caniformia</taxon>
        <taxon>Ursidae</taxon>
        <taxon>Ursus</taxon>
    </lineage>
</organism>
<evidence type="ECO:0000313" key="8">
    <source>
        <dbReference type="Proteomes" id="UP000291022"/>
    </source>
</evidence>
<evidence type="ECO:0000256" key="4">
    <source>
        <dbReference type="ARBA" id="ARBA00023274"/>
    </source>
</evidence>
<evidence type="ECO:0000256" key="6">
    <source>
        <dbReference type="ARBA" id="ARBA00035334"/>
    </source>
</evidence>
<dbReference type="SUPFAM" id="SSF46561">
    <property type="entry name" value="Ribosomal protein L29 (L29p)"/>
    <property type="match status" value="1"/>
</dbReference>
<dbReference type="Proteomes" id="UP000291022">
    <property type="component" value="Unassembled WGS sequence"/>
</dbReference>
<keyword evidence="8" id="KW-1185">Reference proteome</keyword>
<dbReference type="Gene3D" id="1.10.287.310">
    <property type="match status" value="1"/>
</dbReference>
<dbReference type="GeneTree" id="ENSGT00390000016384"/>